<dbReference type="EMBL" id="LUHQ01000001">
    <property type="protein sequence ID" value="OAP15440.1"/>
    <property type="molecule type" value="Genomic_DNA"/>
</dbReference>
<sequence>MGNSITVKRKRAKVMKIDGETFRIKTPVTAREVTADYPGYVLLDSQAVKHFGVRSKPLEPNQTLKPKKTYFLVELPKLPPETTAVDTENKLPYRRVMSGIHVGAKERLDMLMLSRRTVSDVTIGRSDGGDGFGPELGPGHTSVRLRLPRSQITKLMEENNNDASAIAEKILGIYMERSGELGGGRGGVDGRRKLGSGEIKAREKQVSFAGEGGRELPVLWSRSEK</sequence>
<dbReference type="ExpressionAtlas" id="A0A178WAI0">
    <property type="expression patterns" value="baseline and differential"/>
</dbReference>
<accession>A0A178WAI0</accession>
<evidence type="ECO:0000313" key="2">
    <source>
        <dbReference type="Proteomes" id="UP000078284"/>
    </source>
</evidence>
<reference evidence="2" key="1">
    <citation type="journal article" date="2016" name="Proc. Natl. Acad. Sci. U.S.A.">
        <title>Chromosome-level assembly of Arabidopsis thaliana Ler reveals the extent of translocation and inversion polymorphisms.</title>
        <authorList>
            <person name="Zapata L."/>
            <person name="Ding J."/>
            <person name="Willing E.M."/>
            <person name="Hartwig B."/>
            <person name="Bezdan D."/>
            <person name="Jiao W.B."/>
            <person name="Patel V."/>
            <person name="Velikkakam James G."/>
            <person name="Koornneef M."/>
            <person name="Ossowski S."/>
            <person name="Schneeberger K."/>
        </authorList>
    </citation>
    <scope>NUCLEOTIDE SEQUENCE [LARGE SCALE GENOMIC DNA]</scope>
    <source>
        <strain evidence="2">cv. Landsberg erecta</strain>
    </source>
</reference>
<gene>
    <name evidence="1" type="ordered locus">AXX17_At1g60220</name>
</gene>
<dbReference type="Pfam" id="PF14009">
    <property type="entry name" value="PADRE"/>
    <property type="match status" value="1"/>
</dbReference>
<dbReference type="Proteomes" id="UP000078284">
    <property type="component" value="Chromosome 1"/>
</dbReference>
<evidence type="ECO:0000313" key="1">
    <source>
        <dbReference type="EMBL" id="OAP15440.1"/>
    </source>
</evidence>
<name>A0A178WAI0_ARATH</name>
<dbReference type="InterPro" id="IPR025322">
    <property type="entry name" value="PADRE_dom"/>
</dbReference>
<dbReference type="PANTHER" id="PTHR33148:SF6">
    <property type="entry name" value="DUF4228 DOMAIN-CONTAINING PROTEIN"/>
    <property type="match status" value="1"/>
</dbReference>
<organism evidence="1 2">
    <name type="scientific">Arabidopsis thaliana</name>
    <name type="common">Mouse-ear cress</name>
    <dbReference type="NCBI Taxonomy" id="3702"/>
    <lineage>
        <taxon>Eukaryota</taxon>
        <taxon>Viridiplantae</taxon>
        <taxon>Streptophyta</taxon>
        <taxon>Embryophyta</taxon>
        <taxon>Tracheophyta</taxon>
        <taxon>Spermatophyta</taxon>
        <taxon>Magnoliopsida</taxon>
        <taxon>eudicotyledons</taxon>
        <taxon>Gunneridae</taxon>
        <taxon>Pentapetalae</taxon>
        <taxon>rosids</taxon>
        <taxon>malvids</taxon>
        <taxon>Brassicales</taxon>
        <taxon>Brassicaceae</taxon>
        <taxon>Camelineae</taxon>
        <taxon>Arabidopsis</taxon>
    </lineage>
</organism>
<dbReference type="AlphaFoldDB" id="A0A178WAI0"/>
<proteinExistence type="predicted"/>
<dbReference type="PANTHER" id="PTHR33148">
    <property type="entry name" value="PLASTID MOVEMENT IMPAIRED PROTEIN-RELATED"/>
    <property type="match status" value="1"/>
</dbReference>
<evidence type="ECO:0008006" key="3">
    <source>
        <dbReference type="Google" id="ProtNLM"/>
    </source>
</evidence>
<comment type="caution">
    <text evidence="1">The sequence shown here is derived from an EMBL/GenBank/DDBJ whole genome shotgun (WGS) entry which is preliminary data.</text>
</comment>
<protein>
    <recommendedName>
        <fullName evidence="3">Plastid movement impaired protein</fullName>
    </recommendedName>
</protein>